<dbReference type="STRING" id="1209989.TepRe1_1920"/>
<evidence type="ECO:0000256" key="10">
    <source>
        <dbReference type="ARBA" id="ARBA00023136"/>
    </source>
</evidence>
<dbReference type="Pfam" id="PF00122">
    <property type="entry name" value="E1-E2_ATPase"/>
    <property type="match status" value="1"/>
</dbReference>
<dbReference type="Gene3D" id="3.40.1110.10">
    <property type="entry name" value="Calcium-transporting ATPase, cytoplasmic domain N"/>
    <property type="match status" value="1"/>
</dbReference>
<dbReference type="SUPFAM" id="SSF81653">
    <property type="entry name" value="Calcium ATPase, transduction domain A"/>
    <property type="match status" value="1"/>
</dbReference>
<dbReference type="eggNOG" id="COG0474">
    <property type="taxonomic scope" value="Bacteria"/>
</dbReference>
<keyword evidence="15" id="KW-1185">Reference proteome</keyword>
<feature type="transmembrane region" description="Helical" evidence="12">
    <location>
        <begin position="45"/>
        <end position="63"/>
    </location>
</feature>
<dbReference type="PANTHER" id="PTHR43294:SF21">
    <property type="entry name" value="CATION TRANSPORTING ATPASE"/>
    <property type="match status" value="1"/>
</dbReference>
<evidence type="ECO:0000256" key="12">
    <source>
        <dbReference type="SAM" id="Phobius"/>
    </source>
</evidence>
<dbReference type="FunFam" id="3.40.50.1000:FF:000001">
    <property type="entry name" value="Phospholipid-transporting ATPase IC"/>
    <property type="match status" value="1"/>
</dbReference>
<dbReference type="Gene3D" id="2.70.150.10">
    <property type="entry name" value="Calcium-transporting ATPase, cytoplasmic transduction domain A"/>
    <property type="match status" value="1"/>
</dbReference>
<dbReference type="EMBL" id="HF563609">
    <property type="protein sequence ID" value="CDI40882.1"/>
    <property type="molecule type" value="Genomic_DNA"/>
</dbReference>
<evidence type="ECO:0000256" key="2">
    <source>
        <dbReference type="ARBA" id="ARBA00005675"/>
    </source>
</evidence>
<evidence type="ECO:0000256" key="8">
    <source>
        <dbReference type="ARBA" id="ARBA00022967"/>
    </source>
</evidence>
<dbReference type="AlphaFoldDB" id="F4LQP6"/>
<feature type="transmembrane region" description="Helical" evidence="12">
    <location>
        <begin position="824"/>
        <end position="849"/>
    </location>
</feature>
<name>F4LQP6_TEPAE</name>
<dbReference type="SFLD" id="SFLDS00003">
    <property type="entry name" value="Haloacid_Dehalogenase"/>
    <property type="match status" value="1"/>
</dbReference>
<evidence type="ECO:0000256" key="6">
    <source>
        <dbReference type="ARBA" id="ARBA00022840"/>
    </source>
</evidence>
<keyword evidence="10 12" id="KW-0472">Membrane</keyword>
<dbReference type="KEGG" id="tep:TepRe1_1920"/>
<dbReference type="InterPro" id="IPR008250">
    <property type="entry name" value="ATPase_P-typ_transduc_dom_A_sf"/>
</dbReference>
<dbReference type="Pfam" id="PF00690">
    <property type="entry name" value="Cation_ATPase_N"/>
    <property type="match status" value="1"/>
</dbReference>
<reference evidence="15" key="1">
    <citation type="journal article" date="2013" name="Genome Announc.">
        <title>First genome sequence of a syntrophic acetate-oxidizing bacterium, Tepidanaerobacter acetatoxydans strain Re1.</title>
        <authorList>
            <person name="Manzoor S."/>
            <person name="Bongcam-Rudloff E."/>
            <person name="Schnurer A."/>
            <person name="Muller B."/>
        </authorList>
    </citation>
    <scope>NUCLEOTIDE SEQUENCE [LARGE SCALE GENOMIC DNA]</scope>
    <source>
        <strain evidence="15">Re1</strain>
    </source>
</reference>
<dbReference type="SUPFAM" id="SSF56784">
    <property type="entry name" value="HAD-like"/>
    <property type="match status" value="1"/>
</dbReference>
<keyword evidence="6" id="KW-0067">ATP-binding</keyword>
<dbReference type="InterPro" id="IPR023214">
    <property type="entry name" value="HAD_sf"/>
</dbReference>
<feature type="transmembrane region" description="Helical" evidence="12">
    <location>
        <begin position="855"/>
        <end position="878"/>
    </location>
</feature>
<feature type="domain" description="Cation-transporting P-type ATPase N-terminal" evidence="13">
    <location>
        <begin position="2"/>
        <end position="65"/>
    </location>
</feature>
<organism evidence="14 15">
    <name type="scientific">Tepidanaerobacter acetatoxydans (strain DSM 21804 / JCM 16047 / Re1)</name>
    <dbReference type="NCBI Taxonomy" id="1209989"/>
    <lineage>
        <taxon>Bacteria</taxon>
        <taxon>Bacillati</taxon>
        <taxon>Bacillota</taxon>
        <taxon>Clostridia</taxon>
        <taxon>Thermosediminibacterales</taxon>
        <taxon>Tepidanaerobacteraceae</taxon>
        <taxon>Tepidanaerobacter</taxon>
    </lineage>
</organism>
<evidence type="ECO:0000256" key="5">
    <source>
        <dbReference type="ARBA" id="ARBA00022741"/>
    </source>
</evidence>
<dbReference type="Pfam" id="PF00689">
    <property type="entry name" value="Cation_ATPase_C"/>
    <property type="match status" value="1"/>
</dbReference>
<keyword evidence="5" id="KW-0547">Nucleotide-binding</keyword>
<dbReference type="InterPro" id="IPR004014">
    <property type="entry name" value="ATPase_P-typ_cation-transptr_N"/>
</dbReference>
<dbReference type="InterPro" id="IPR001757">
    <property type="entry name" value="P_typ_ATPase"/>
</dbReference>
<dbReference type="GO" id="GO:0005388">
    <property type="term" value="F:P-type calcium transporter activity"/>
    <property type="evidence" value="ECO:0007669"/>
    <property type="project" value="UniProtKB-EC"/>
</dbReference>
<dbReference type="SFLD" id="SFLDG00002">
    <property type="entry name" value="C1.7:_P-type_atpase_like"/>
    <property type="match status" value="1"/>
</dbReference>
<evidence type="ECO:0000256" key="11">
    <source>
        <dbReference type="ARBA" id="ARBA00048694"/>
    </source>
</evidence>
<feature type="transmembrane region" description="Helical" evidence="12">
    <location>
        <begin position="258"/>
        <end position="284"/>
    </location>
</feature>
<evidence type="ECO:0000256" key="1">
    <source>
        <dbReference type="ARBA" id="ARBA00004651"/>
    </source>
</evidence>
<dbReference type="SUPFAM" id="SSF81660">
    <property type="entry name" value="Metal cation-transporting ATPase, ATP-binding domain N"/>
    <property type="match status" value="1"/>
</dbReference>
<dbReference type="Proteomes" id="UP000010802">
    <property type="component" value="Chromosome"/>
</dbReference>
<dbReference type="InterPro" id="IPR023299">
    <property type="entry name" value="ATPase_P-typ_cyto_dom_N"/>
</dbReference>
<dbReference type="InterPro" id="IPR036412">
    <property type="entry name" value="HAD-like_sf"/>
</dbReference>
<dbReference type="GO" id="GO:0005886">
    <property type="term" value="C:plasma membrane"/>
    <property type="evidence" value="ECO:0007669"/>
    <property type="project" value="UniProtKB-SubCell"/>
</dbReference>
<dbReference type="InterPro" id="IPR059000">
    <property type="entry name" value="ATPase_P-type_domA"/>
</dbReference>
<dbReference type="InterPro" id="IPR044492">
    <property type="entry name" value="P_typ_ATPase_HD_dom"/>
</dbReference>
<dbReference type="HOGENOM" id="CLU_002360_3_0_9"/>
<dbReference type="SFLD" id="SFLDF00027">
    <property type="entry name" value="p-type_atpase"/>
    <property type="match status" value="1"/>
</dbReference>
<dbReference type="PANTHER" id="PTHR43294">
    <property type="entry name" value="SODIUM/POTASSIUM-TRANSPORTING ATPASE SUBUNIT ALPHA"/>
    <property type="match status" value="1"/>
</dbReference>
<dbReference type="Pfam" id="PF13246">
    <property type="entry name" value="Cation_ATPase"/>
    <property type="match status" value="1"/>
</dbReference>
<evidence type="ECO:0000256" key="7">
    <source>
        <dbReference type="ARBA" id="ARBA00022842"/>
    </source>
</evidence>
<keyword evidence="9 12" id="KW-1133">Transmembrane helix</keyword>
<dbReference type="NCBIfam" id="TIGR01494">
    <property type="entry name" value="ATPase_P-type"/>
    <property type="match status" value="3"/>
</dbReference>
<keyword evidence="4 12" id="KW-0812">Transmembrane</keyword>
<evidence type="ECO:0000256" key="3">
    <source>
        <dbReference type="ARBA" id="ARBA00022475"/>
    </source>
</evidence>
<dbReference type="SUPFAM" id="SSF81665">
    <property type="entry name" value="Calcium ATPase, transmembrane domain M"/>
    <property type="match status" value="1"/>
</dbReference>
<dbReference type="EC" id="3.6.3.8" evidence="14"/>
<dbReference type="SMART" id="SM00831">
    <property type="entry name" value="Cation_ATPase_N"/>
    <property type="match status" value="1"/>
</dbReference>
<sequence>MSMYQTDPYKGLSSREIPLKKKLFGENRLEQVSGVSAMTIFINQFKDFMILVLLCASLISAYLGEIADALTISAIVILNGILGFVQEYRTEKSLQALHKLAAPTAKVIRDGRILTIPACDVVPGDIVLLEGGDRVPADGNILVSENLKIDESLLTGESVPVEKMAGTENESQIKIHRKNYVFMGTLVVTGRGKMIVEKIGMDTQMGKIAGMMGDIEDEQTPLQKRLDLLGKQLITLCLAICAIVALLGVIRGEEIYDMFLFGVSLAVAAIPEGLPAIVTVVLTLGVQRMIQKKVIIRRLSAVETLGCATVICSDKTGTLTENRMNVRKMYIAKETIMVTGTGYTNEGEFVTLEGKLLKSLPKEVKKILEIGVSCNNARINREKSKNIFSAFSGDEELVPYGDPTEVAILVAGLKAKIEKDYIDQKYVRIKEIPFDSDRKRMSVIAKSQKGEIFLFTKGAPDIVVSLCKNIEDKDGIRCITKRDEKDILTANEDMGREALRVLAFAYKKLSINNLQDLNPEKGLTFLGLMGIIDPPRPEAVSAVQKCFSSGIRPVMITGDHKSTAWAIARELGMLTKDSKIITGQEIDNMSENELIKQIDDIAVFARVTPHHKLRIVKALKKKGNIVAMTGDGVNDAPAVKEADIGISMGINGTDVTKEASAMILMDDNFASIVAAVEEGRVIYENIRKFIRYLLSCNVGEILTMVWISILGLPLPLLPIQILWVNLVTDGLPAMALGIDPPEKDVMNRKPRGKNENIFSQGLGKKIIYRGIIISLATVAAFIITNIYSQSNLQMARTAAFATLVMSQLLFVFECRSEKADTYWYNPFSNIYLTLSTILSAGMLFAVIYIPFFQPIFQTVALEKNILFLVLGLAGLGAVI</sequence>
<dbReference type="InterPro" id="IPR018303">
    <property type="entry name" value="ATPase_P-typ_P_site"/>
</dbReference>
<feature type="transmembrane region" description="Helical" evidence="12">
    <location>
        <begin position="233"/>
        <end position="252"/>
    </location>
</feature>
<proteinExistence type="inferred from homology"/>
<dbReference type="RefSeq" id="WP_013778971.1">
    <property type="nucleotide sequence ID" value="NC_015519.1"/>
</dbReference>
<keyword evidence="8" id="KW-1278">Translocase</keyword>
<evidence type="ECO:0000313" key="15">
    <source>
        <dbReference type="Proteomes" id="UP000010802"/>
    </source>
</evidence>
<feature type="transmembrane region" description="Helical" evidence="12">
    <location>
        <begin position="766"/>
        <end position="787"/>
    </location>
</feature>
<keyword evidence="14" id="KW-0378">Hydrolase</keyword>
<accession>F4LQP6</accession>
<dbReference type="GO" id="GO:0016887">
    <property type="term" value="F:ATP hydrolysis activity"/>
    <property type="evidence" value="ECO:0007669"/>
    <property type="project" value="InterPro"/>
</dbReference>
<dbReference type="InterPro" id="IPR050510">
    <property type="entry name" value="Cation_transp_ATPase_P-type"/>
</dbReference>
<dbReference type="Gene3D" id="3.40.50.1000">
    <property type="entry name" value="HAD superfamily/HAD-like"/>
    <property type="match status" value="1"/>
</dbReference>
<dbReference type="PRINTS" id="PR00121">
    <property type="entry name" value="NAKATPASE"/>
</dbReference>
<comment type="subcellular location">
    <subcellularLocation>
        <location evidence="1">Cell membrane</location>
        <topology evidence="1">Multi-pass membrane protein</topology>
    </subcellularLocation>
</comment>
<dbReference type="PROSITE" id="PS00154">
    <property type="entry name" value="ATPASE_E1_E2"/>
    <property type="match status" value="1"/>
</dbReference>
<dbReference type="InterPro" id="IPR006068">
    <property type="entry name" value="ATPase_P-typ_cation-transptr_C"/>
</dbReference>
<gene>
    <name evidence="14" type="primary">yloB</name>
    <name evidence="14" type="ordered locus">TEPIRE1_2068</name>
</gene>
<dbReference type="FunFam" id="3.40.50.1000:FF:000028">
    <property type="entry name" value="Calcium-transporting P-type ATPase, putative"/>
    <property type="match status" value="1"/>
</dbReference>
<evidence type="ECO:0000259" key="13">
    <source>
        <dbReference type="SMART" id="SM00831"/>
    </source>
</evidence>
<dbReference type="GO" id="GO:0005524">
    <property type="term" value="F:ATP binding"/>
    <property type="evidence" value="ECO:0007669"/>
    <property type="project" value="UniProtKB-KW"/>
</dbReference>
<dbReference type="Gene3D" id="1.20.1110.10">
    <property type="entry name" value="Calcium-transporting ATPase, transmembrane domain"/>
    <property type="match status" value="1"/>
</dbReference>
<comment type="catalytic activity">
    <reaction evidence="11">
        <text>Ca(2+)(in) + ATP + H2O = Ca(2+)(out) + ADP + phosphate + H(+)</text>
        <dbReference type="Rhea" id="RHEA:18105"/>
        <dbReference type="ChEBI" id="CHEBI:15377"/>
        <dbReference type="ChEBI" id="CHEBI:15378"/>
        <dbReference type="ChEBI" id="CHEBI:29108"/>
        <dbReference type="ChEBI" id="CHEBI:30616"/>
        <dbReference type="ChEBI" id="CHEBI:43474"/>
        <dbReference type="ChEBI" id="CHEBI:456216"/>
        <dbReference type="EC" id="7.2.2.10"/>
    </reaction>
</comment>
<evidence type="ECO:0000256" key="4">
    <source>
        <dbReference type="ARBA" id="ARBA00022692"/>
    </source>
</evidence>
<dbReference type="KEGG" id="tae:TepiRe1_2068"/>
<feature type="transmembrane region" description="Helical" evidence="12">
    <location>
        <begin position="69"/>
        <end position="85"/>
    </location>
</feature>
<evidence type="ECO:0000313" key="14">
    <source>
        <dbReference type="EMBL" id="CDI40882.1"/>
    </source>
</evidence>
<comment type="similarity">
    <text evidence="2">Belongs to the cation transport ATPase (P-type) (TC 3.A.3) family. Type IIA subfamily.</text>
</comment>
<dbReference type="PRINTS" id="PR00119">
    <property type="entry name" value="CATATPASE"/>
</dbReference>
<dbReference type="FunFam" id="1.20.1110.10:FF:000065">
    <property type="entry name" value="Sarcoplasmic/endoplasmic reticulum calcium ATPase 1"/>
    <property type="match status" value="1"/>
</dbReference>
<evidence type="ECO:0000256" key="9">
    <source>
        <dbReference type="ARBA" id="ARBA00022989"/>
    </source>
</evidence>
<keyword evidence="7" id="KW-0460">Magnesium</keyword>
<dbReference type="InterPro" id="IPR023298">
    <property type="entry name" value="ATPase_P-typ_TM_dom_sf"/>
</dbReference>
<keyword evidence="3" id="KW-1003">Cell membrane</keyword>
<protein>
    <submittedName>
        <fullName evidence="14">Calcium-transporting ATPase</fullName>
        <ecNumber evidence="14">3.6.3.8</ecNumber>
    </submittedName>
</protein>